<dbReference type="InterPro" id="IPR005119">
    <property type="entry name" value="LysR_subst-bd"/>
</dbReference>
<organism evidence="6 7">
    <name type="scientific">Thermostichus vulcanus str. 'Rupite'</name>
    <dbReference type="NCBI Taxonomy" id="2813851"/>
    <lineage>
        <taxon>Bacteria</taxon>
        <taxon>Bacillati</taxon>
        <taxon>Cyanobacteriota</taxon>
        <taxon>Cyanophyceae</taxon>
        <taxon>Thermostichales</taxon>
        <taxon>Thermostichaceae</taxon>
        <taxon>Thermostichus</taxon>
    </lineage>
</organism>
<dbReference type="Pfam" id="PF03466">
    <property type="entry name" value="LysR_substrate"/>
    <property type="match status" value="1"/>
</dbReference>
<evidence type="ECO:0000313" key="6">
    <source>
        <dbReference type="EMBL" id="MCJ2543958.1"/>
    </source>
</evidence>
<dbReference type="PRINTS" id="PR00039">
    <property type="entry name" value="HTHLYSR"/>
</dbReference>
<dbReference type="SUPFAM" id="SSF46785">
    <property type="entry name" value="Winged helix' DNA-binding domain"/>
    <property type="match status" value="1"/>
</dbReference>
<sequence>MNISQLQILVAVVEKGNFSDAALQLHISQSAVSRAIASLEEELGVRLLVRGRFGAHLTPVGERLLRHVRKMLQLREQMDYEANLEKGLRGGSVRVAAFRSAATHLLPPVIARFRQQFPQVTLTLTEEDPATVEQLLRSGQVDIGLLPLPRNADDLETWEIARDEFILLVPHSFGSLPENLTWTDLSHFAYILYNYAECTTAVRNHWEAAQQTLEVAYLVKEDSTIVNMVAQGLGAAILPRLAAIPIPEGIQIRRLPIPLERVIGAAILASALHPPAVFAFLEALRGKPSHSP</sequence>
<keyword evidence="7" id="KW-1185">Reference proteome</keyword>
<dbReference type="InterPro" id="IPR050950">
    <property type="entry name" value="HTH-type_LysR_regulators"/>
</dbReference>
<comment type="caution">
    <text evidence="6">The sequence shown here is derived from an EMBL/GenBank/DDBJ whole genome shotgun (WGS) entry which is preliminary data.</text>
</comment>
<proteinExistence type="inferred from homology"/>
<evidence type="ECO:0000313" key="7">
    <source>
        <dbReference type="Proteomes" id="UP000830835"/>
    </source>
</evidence>
<dbReference type="CDD" id="cd05466">
    <property type="entry name" value="PBP2_LTTR_substrate"/>
    <property type="match status" value="1"/>
</dbReference>
<evidence type="ECO:0000256" key="3">
    <source>
        <dbReference type="ARBA" id="ARBA00023125"/>
    </source>
</evidence>
<reference evidence="6" key="1">
    <citation type="submission" date="2021-02" db="EMBL/GenBank/DDBJ databases">
        <title>The CRISPR/cas machinery reduction and long-range gene transfer in the hot spring cyanobacterium Synechococcus.</title>
        <authorList>
            <person name="Dvorak P."/>
            <person name="Jahodarova E."/>
            <person name="Hasler P."/>
            <person name="Poulickova A."/>
        </authorList>
    </citation>
    <scope>NUCLEOTIDE SEQUENCE</scope>
    <source>
        <strain evidence="6">Rupite</strain>
    </source>
</reference>
<keyword evidence="2" id="KW-0805">Transcription regulation</keyword>
<protein>
    <submittedName>
        <fullName evidence="6">LysR family transcriptional regulator</fullName>
    </submittedName>
</protein>
<keyword evidence="3" id="KW-0238">DNA-binding</keyword>
<dbReference type="EMBL" id="JAFIRA010000041">
    <property type="protein sequence ID" value="MCJ2543958.1"/>
    <property type="molecule type" value="Genomic_DNA"/>
</dbReference>
<dbReference type="Gene3D" id="1.10.10.10">
    <property type="entry name" value="Winged helix-like DNA-binding domain superfamily/Winged helix DNA-binding domain"/>
    <property type="match status" value="1"/>
</dbReference>
<evidence type="ECO:0000256" key="1">
    <source>
        <dbReference type="ARBA" id="ARBA00009437"/>
    </source>
</evidence>
<dbReference type="Gene3D" id="3.40.190.290">
    <property type="match status" value="1"/>
</dbReference>
<evidence type="ECO:0000259" key="5">
    <source>
        <dbReference type="PROSITE" id="PS50931"/>
    </source>
</evidence>
<dbReference type="PANTHER" id="PTHR30419">
    <property type="entry name" value="HTH-TYPE TRANSCRIPTIONAL REGULATOR YBHD"/>
    <property type="match status" value="1"/>
</dbReference>
<feature type="domain" description="HTH lysR-type" evidence="5">
    <location>
        <begin position="1"/>
        <end position="58"/>
    </location>
</feature>
<dbReference type="PROSITE" id="PS50931">
    <property type="entry name" value="HTH_LYSR"/>
    <property type="match status" value="1"/>
</dbReference>
<dbReference type="InterPro" id="IPR000847">
    <property type="entry name" value="LysR_HTH_N"/>
</dbReference>
<dbReference type="InterPro" id="IPR036388">
    <property type="entry name" value="WH-like_DNA-bd_sf"/>
</dbReference>
<evidence type="ECO:0000256" key="2">
    <source>
        <dbReference type="ARBA" id="ARBA00023015"/>
    </source>
</evidence>
<dbReference type="SUPFAM" id="SSF53850">
    <property type="entry name" value="Periplasmic binding protein-like II"/>
    <property type="match status" value="1"/>
</dbReference>
<dbReference type="Pfam" id="PF00126">
    <property type="entry name" value="HTH_1"/>
    <property type="match status" value="1"/>
</dbReference>
<gene>
    <name evidence="6" type="ORF">JX360_13780</name>
</gene>
<comment type="similarity">
    <text evidence="1">Belongs to the LysR transcriptional regulatory family.</text>
</comment>
<dbReference type="PANTHER" id="PTHR30419:SF24">
    <property type="entry name" value="HTH-TYPE TRANSCRIPTIONAL REGULATOR CZCR"/>
    <property type="match status" value="1"/>
</dbReference>
<dbReference type="RefSeq" id="WP_244352051.1">
    <property type="nucleotide sequence ID" value="NZ_JAFIRA010000041.1"/>
</dbReference>
<evidence type="ECO:0000256" key="4">
    <source>
        <dbReference type="ARBA" id="ARBA00023163"/>
    </source>
</evidence>
<name>A0ABT0CDW3_THEVL</name>
<dbReference type="InterPro" id="IPR036390">
    <property type="entry name" value="WH_DNA-bd_sf"/>
</dbReference>
<accession>A0ABT0CDW3</accession>
<dbReference type="Proteomes" id="UP000830835">
    <property type="component" value="Unassembled WGS sequence"/>
</dbReference>
<keyword evidence="4" id="KW-0804">Transcription</keyword>